<gene>
    <name evidence="1" type="ORF">GPUH_LOCUS21961</name>
</gene>
<keyword evidence="2" id="KW-1185">Reference proteome</keyword>
<sequence length="94" mass="10586">MFCKNKWQWSETNSGANSVIEQFQAVLNNEQQNRRIGLNAYIKLYERGESGVELLGEAATKSLERRNATTAKMLNKVSYKNLLAGTFGARCSTH</sequence>
<proteinExistence type="predicted"/>
<dbReference type="Proteomes" id="UP000271098">
    <property type="component" value="Unassembled WGS sequence"/>
</dbReference>
<evidence type="ECO:0000313" key="1">
    <source>
        <dbReference type="EMBL" id="VDN39249.1"/>
    </source>
</evidence>
<dbReference type="EMBL" id="UYRT01093907">
    <property type="protein sequence ID" value="VDN39249.1"/>
    <property type="molecule type" value="Genomic_DNA"/>
</dbReference>
<reference evidence="3" key="1">
    <citation type="submission" date="2016-06" db="UniProtKB">
        <authorList>
            <consortium name="WormBaseParasite"/>
        </authorList>
    </citation>
    <scope>IDENTIFICATION</scope>
</reference>
<protein>
    <submittedName>
        <fullName evidence="3">Ribonucleoside-diphosphate reductase</fullName>
    </submittedName>
</protein>
<evidence type="ECO:0000313" key="2">
    <source>
        <dbReference type="Proteomes" id="UP000271098"/>
    </source>
</evidence>
<reference evidence="1 2" key="2">
    <citation type="submission" date="2018-11" db="EMBL/GenBank/DDBJ databases">
        <authorList>
            <consortium name="Pathogen Informatics"/>
        </authorList>
    </citation>
    <scope>NUCLEOTIDE SEQUENCE [LARGE SCALE GENOMIC DNA]</scope>
</reference>
<evidence type="ECO:0000313" key="3">
    <source>
        <dbReference type="WBParaSite" id="GPUH_0002198801-mRNA-1"/>
    </source>
</evidence>
<name>A0A183ELX0_9BILA</name>
<dbReference type="WBParaSite" id="GPUH_0002198801-mRNA-1">
    <property type="protein sequence ID" value="GPUH_0002198801-mRNA-1"/>
    <property type="gene ID" value="GPUH_0002198801"/>
</dbReference>
<dbReference type="AlphaFoldDB" id="A0A183ELX0"/>
<accession>A0A183ELX0</accession>
<organism evidence="3">
    <name type="scientific">Gongylonema pulchrum</name>
    <dbReference type="NCBI Taxonomy" id="637853"/>
    <lineage>
        <taxon>Eukaryota</taxon>
        <taxon>Metazoa</taxon>
        <taxon>Ecdysozoa</taxon>
        <taxon>Nematoda</taxon>
        <taxon>Chromadorea</taxon>
        <taxon>Rhabditida</taxon>
        <taxon>Spirurina</taxon>
        <taxon>Spiruromorpha</taxon>
        <taxon>Spiruroidea</taxon>
        <taxon>Gongylonematidae</taxon>
        <taxon>Gongylonema</taxon>
    </lineage>
</organism>